<organism evidence="2 3">
    <name type="scientific">Liparis tanakae</name>
    <name type="common">Tanaka's snailfish</name>
    <dbReference type="NCBI Taxonomy" id="230148"/>
    <lineage>
        <taxon>Eukaryota</taxon>
        <taxon>Metazoa</taxon>
        <taxon>Chordata</taxon>
        <taxon>Craniata</taxon>
        <taxon>Vertebrata</taxon>
        <taxon>Euteleostomi</taxon>
        <taxon>Actinopterygii</taxon>
        <taxon>Neopterygii</taxon>
        <taxon>Teleostei</taxon>
        <taxon>Neoteleostei</taxon>
        <taxon>Acanthomorphata</taxon>
        <taxon>Eupercaria</taxon>
        <taxon>Perciformes</taxon>
        <taxon>Cottioidei</taxon>
        <taxon>Cottales</taxon>
        <taxon>Liparidae</taxon>
        <taxon>Liparis</taxon>
    </lineage>
</organism>
<evidence type="ECO:0000313" key="3">
    <source>
        <dbReference type="Proteomes" id="UP000314294"/>
    </source>
</evidence>
<sequence>MRHLVCGGRTEALKEVAHEEPGGTRGAGRHTRSRAAHEEPGGAVSTHSDTGRERACDCSRGFAR</sequence>
<reference evidence="2 3" key="1">
    <citation type="submission" date="2019-03" db="EMBL/GenBank/DDBJ databases">
        <title>First draft genome of Liparis tanakae, snailfish: a comprehensive survey of snailfish specific genes.</title>
        <authorList>
            <person name="Kim W."/>
            <person name="Song I."/>
            <person name="Jeong J.-H."/>
            <person name="Kim D."/>
            <person name="Kim S."/>
            <person name="Ryu S."/>
            <person name="Song J.Y."/>
            <person name="Lee S.K."/>
        </authorList>
    </citation>
    <scope>NUCLEOTIDE SEQUENCE [LARGE SCALE GENOMIC DNA]</scope>
    <source>
        <tissue evidence="2">Muscle</tissue>
    </source>
</reference>
<protein>
    <submittedName>
        <fullName evidence="2">Uncharacterized protein</fullName>
    </submittedName>
</protein>
<evidence type="ECO:0000313" key="2">
    <source>
        <dbReference type="EMBL" id="TNN86145.1"/>
    </source>
</evidence>
<evidence type="ECO:0000256" key="1">
    <source>
        <dbReference type="SAM" id="MobiDB-lite"/>
    </source>
</evidence>
<name>A0A4Z2J702_9TELE</name>
<dbReference type="AlphaFoldDB" id="A0A4Z2J702"/>
<dbReference type="Proteomes" id="UP000314294">
    <property type="component" value="Unassembled WGS sequence"/>
</dbReference>
<keyword evidence="3" id="KW-1185">Reference proteome</keyword>
<gene>
    <name evidence="2" type="ORF">EYF80_003562</name>
</gene>
<comment type="caution">
    <text evidence="2">The sequence shown here is derived from an EMBL/GenBank/DDBJ whole genome shotgun (WGS) entry which is preliminary data.</text>
</comment>
<accession>A0A4Z2J702</accession>
<dbReference type="EMBL" id="SRLO01000017">
    <property type="protein sequence ID" value="TNN86145.1"/>
    <property type="molecule type" value="Genomic_DNA"/>
</dbReference>
<proteinExistence type="predicted"/>
<feature type="region of interest" description="Disordered" evidence="1">
    <location>
        <begin position="18"/>
        <end position="64"/>
    </location>
</feature>